<keyword evidence="3" id="KW-1003">Cell membrane</keyword>
<gene>
    <name evidence="9" type="ORF">IAA66_07510</name>
</gene>
<dbReference type="SUPFAM" id="SSF53850">
    <property type="entry name" value="Periplasmic binding protein-like II"/>
    <property type="match status" value="1"/>
</dbReference>
<sequence length="424" mass="47696">MGKRVLALVFVLALLTGTFSSALAAETEIDYNISREVRVLGHLADDARREIFANVAAKLKEKWPNIELVDDSANDHGIKLRLELSSGSGPEIFSVDDLLQQELLPYISEISDIVEERNFVERSLEGALSFNNQRTPGQYYSVPFTMSPCAFFYNKAIFEELELSIPTTFEELEAVMAKIKAESDYLPLANAGLSNRQILWLLYCYVMNTAGIEDVRAWYFQQSTPETVKNAWIEAFALLKRWCDAGYLGDVETVLGIDHLVYIANVYGKGNVAMTYDGDWRIADFEATGIETGVFPYPGEYGTNAVDFSWALNKDFDNDPTMRAFFADFVDAFFDPEIVAQFYEAGYTPSVKFDSEGLTVSPLREEFMANTADQKVGYFLDNAAPGMFDVLTKTSQQVMLGELTPEQAWEQMNDRYEQAVSEAQ</sequence>
<keyword evidence="6" id="KW-0564">Palmitate</keyword>
<evidence type="ECO:0000313" key="10">
    <source>
        <dbReference type="Proteomes" id="UP000886819"/>
    </source>
</evidence>
<dbReference type="PANTHER" id="PTHR43649:SF33">
    <property type="entry name" value="POLYGALACTURONAN_RHAMNOGALACTURONAN-BINDING PROTEIN YTCQ"/>
    <property type="match status" value="1"/>
</dbReference>
<accession>A0A9D0YZ02</accession>
<evidence type="ECO:0000256" key="1">
    <source>
        <dbReference type="ARBA" id="ARBA00008520"/>
    </source>
</evidence>
<dbReference type="AlphaFoldDB" id="A0A9D0YZ02"/>
<proteinExistence type="inferred from homology"/>
<dbReference type="Proteomes" id="UP000886819">
    <property type="component" value="Unassembled WGS sequence"/>
</dbReference>
<dbReference type="Pfam" id="PF13416">
    <property type="entry name" value="SBP_bac_8"/>
    <property type="match status" value="1"/>
</dbReference>
<reference evidence="9" key="2">
    <citation type="journal article" date="2021" name="PeerJ">
        <title>Extensive microbial diversity within the chicken gut microbiome revealed by metagenomics and culture.</title>
        <authorList>
            <person name="Gilroy R."/>
            <person name="Ravi A."/>
            <person name="Getino M."/>
            <person name="Pursley I."/>
            <person name="Horton D.L."/>
            <person name="Alikhan N.F."/>
            <person name="Baker D."/>
            <person name="Gharbi K."/>
            <person name="Hall N."/>
            <person name="Watson M."/>
            <person name="Adriaenssens E.M."/>
            <person name="Foster-Nyarko E."/>
            <person name="Jarju S."/>
            <person name="Secka A."/>
            <person name="Antonio M."/>
            <person name="Oren A."/>
            <person name="Chaudhuri R.R."/>
            <person name="La Ragione R."/>
            <person name="Hildebrand F."/>
            <person name="Pallen M.J."/>
        </authorList>
    </citation>
    <scope>NUCLEOTIDE SEQUENCE</scope>
    <source>
        <strain evidence="9">ChiHile30-977</strain>
    </source>
</reference>
<evidence type="ECO:0000313" key="9">
    <source>
        <dbReference type="EMBL" id="HIQ63418.1"/>
    </source>
</evidence>
<dbReference type="InterPro" id="IPR006061">
    <property type="entry name" value="SBP_1_CS"/>
</dbReference>
<keyword evidence="5" id="KW-0472">Membrane</keyword>
<evidence type="ECO:0000256" key="4">
    <source>
        <dbReference type="ARBA" id="ARBA00022729"/>
    </source>
</evidence>
<dbReference type="InterPro" id="IPR050490">
    <property type="entry name" value="Bact_solute-bd_prot1"/>
</dbReference>
<reference evidence="9" key="1">
    <citation type="submission" date="2020-10" db="EMBL/GenBank/DDBJ databases">
        <authorList>
            <person name="Gilroy R."/>
        </authorList>
    </citation>
    <scope>NUCLEOTIDE SEQUENCE</scope>
    <source>
        <strain evidence="9">ChiHile30-977</strain>
    </source>
</reference>
<dbReference type="Gene3D" id="3.40.190.10">
    <property type="entry name" value="Periplasmic binding protein-like II"/>
    <property type="match status" value="2"/>
</dbReference>
<keyword evidence="7" id="KW-0449">Lipoprotein</keyword>
<dbReference type="GO" id="GO:0055085">
    <property type="term" value="P:transmembrane transport"/>
    <property type="evidence" value="ECO:0007669"/>
    <property type="project" value="InterPro"/>
</dbReference>
<evidence type="ECO:0000256" key="8">
    <source>
        <dbReference type="SAM" id="SignalP"/>
    </source>
</evidence>
<name>A0A9D0YZ02_9FIRM</name>
<comment type="caution">
    <text evidence="9">The sequence shown here is derived from an EMBL/GenBank/DDBJ whole genome shotgun (WGS) entry which is preliminary data.</text>
</comment>
<evidence type="ECO:0000256" key="3">
    <source>
        <dbReference type="ARBA" id="ARBA00022475"/>
    </source>
</evidence>
<keyword evidence="2" id="KW-0813">Transport</keyword>
<feature type="chain" id="PRO_5038526806" evidence="8">
    <location>
        <begin position="25"/>
        <end position="424"/>
    </location>
</feature>
<protein>
    <submittedName>
        <fullName evidence="9">Extracellular solute-binding protein</fullName>
    </submittedName>
</protein>
<evidence type="ECO:0000256" key="7">
    <source>
        <dbReference type="ARBA" id="ARBA00023288"/>
    </source>
</evidence>
<comment type="similarity">
    <text evidence="1">Belongs to the bacterial solute-binding protein 1 family.</text>
</comment>
<keyword evidence="4 8" id="KW-0732">Signal</keyword>
<dbReference type="EMBL" id="DVFI01000102">
    <property type="protein sequence ID" value="HIQ63418.1"/>
    <property type="molecule type" value="Genomic_DNA"/>
</dbReference>
<feature type="signal peptide" evidence="8">
    <location>
        <begin position="1"/>
        <end position="24"/>
    </location>
</feature>
<evidence type="ECO:0000256" key="2">
    <source>
        <dbReference type="ARBA" id="ARBA00022448"/>
    </source>
</evidence>
<evidence type="ECO:0000256" key="6">
    <source>
        <dbReference type="ARBA" id="ARBA00023139"/>
    </source>
</evidence>
<evidence type="ECO:0000256" key="5">
    <source>
        <dbReference type="ARBA" id="ARBA00023136"/>
    </source>
</evidence>
<dbReference type="PROSITE" id="PS01037">
    <property type="entry name" value="SBP_BACTERIAL_1"/>
    <property type="match status" value="1"/>
</dbReference>
<organism evidence="9 10">
    <name type="scientific">Candidatus Avichristensenella intestinipullorum</name>
    <dbReference type="NCBI Taxonomy" id="2840693"/>
    <lineage>
        <taxon>Bacteria</taxon>
        <taxon>Bacillati</taxon>
        <taxon>Bacillota</taxon>
        <taxon>Clostridia</taxon>
        <taxon>Candidatus Avichristensenella</taxon>
    </lineage>
</organism>
<dbReference type="InterPro" id="IPR006059">
    <property type="entry name" value="SBP"/>
</dbReference>
<dbReference type="PANTHER" id="PTHR43649">
    <property type="entry name" value="ARABINOSE-BINDING PROTEIN-RELATED"/>
    <property type="match status" value="1"/>
</dbReference>